<dbReference type="Gene3D" id="2.30.30.40">
    <property type="entry name" value="SH3 Domains"/>
    <property type="match status" value="2"/>
</dbReference>
<accession>A0ABW7ATB8</accession>
<evidence type="ECO:0000256" key="1">
    <source>
        <dbReference type="SAM" id="SignalP"/>
    </source>
</evidence>
<evidence type="ECO:0000313" key="3">
    <source>
        <dbReference type="EMBL" id="MFG1710674.1"/>
    </source>
</evidence>
<protein>
    <submittedName>
        <fullName evidence="3">SH3 domain-containing protein</fullName>
    </submittedName>
</protein>
<evidence type="ECO:0000259" key="2">
    <source>
        <dbReference type="PROSITE" id="PS51781"/>
    </source>
</evidence>
<proteinExistence type="predicted"/>
<evidence type="ECO:0000313" key="4">
    <source>
        <dbReference type="Proteomes" id="UP001603978"/>
    </source>
</evidence>
<keyword evidence="1" id="KW-0732">Signal</keyword>
<dbReference type="PROSITE" id="PS51781">
    <property type="entry name" value="SH3B"/>
    <property type="match status" value="1"/>
</dbReference>
<feature type="signal peptide" evidence="1">
    <location>
        <begin position="1"/>
        <end position="29"/>
    </location>
</feature>
<sequence length="192" mass="20405">MAIPQRITLILISCAATGGLMGAALQAQAATPPQTAPLPRLACTYQVTHVRPISFLNVRNGPALHYHPIGKRQSGTARFAGSCTATNGWIAVQSTTGKLGWTSAHYLRKIPAGSSHPTRPSGLACTYQVTHVRPISFLNVRNGPALHYHPIGKRQSGTARFAGSCTATNGWIAVQSTTGKLGWASAHYLRKV</sequence>
<comment type="caution">
    <text evidence="3">The sequence shown here is derived from an EMBL/GenBank/DDBJ whole genome shotgun (WGS) entry which is preliminary data.</text>
</comment>
<dbReference type="RefSeq" id="WP_393176676.1">
    <property type="nucleotide sequence ID" value="NZ_JBICRM010000054.1"/>
</dbReference>
<feature type="chain" id="PRO_5046166485" evidence="1">
    <location>
        <begin position="30"/>
        <end position="192"/>
    </location>
</feature>
<dbReference type="EMBL" id="JBICRM010000054">
    <property type="protein sequence ID" value="MFG1710674.1"/>
    <property type="molecule type" value="Genomic_DNA"/>
</dbReference>
<organism evidence="3 4">
    <name type="scientific">Nonomuraea marmarensis</name>
    <dbReference type="NCBI Taxonomy" id="3351344"/>
    <lineage>
        <taxon>Bacteria</taxon>
        <taxon>Bacillati</taxon>
        <taxon>Actinomycetota</taxon>
        <taxon>Actinomycetes</taxon>
        <taxon>Streptosporangiales</taxon>
        <taxon>Streptosporangiaceae</taxon>
        <taxon>Nonomuraea</taxon>
    </lineage>
</organism>
<name>A0ABW7ATB8_9ACTN</name>
<feature type="domain" description="SH3b" evidence="2">
    <location>
        <begin position="45"/>
        <end position="111"/>
    </location>
</feature>
<dbReference type="Proteomes" id="UP001603978">
    <property type="component" value="Unassembled WGS sequence"/>
</dbReference>
<gene>
    <name evidence="3" type="ORF">ACFLIM_46680</name>
</gene>
<reference evidence="3 4" key="1">
    <citation type="submission" date="2024-10" db="EMBL/GenBank/DDBJ databases">
        <authorList>
            <person name="Topkara A.R."/>
            <person name="Saygin H."/>
        </authorList>
    </citation>
    <scope>NUCLEOTIDE SEQUENCE [LARGE SCALE GENOMIC DNA]</scope>
    <source>
        <strain evidence="3 4">M3C6</strain>
    </source>
</reference>
<keyword evidence="4" id="KW-1185">Reference proteome</keyword>
<dbReference type="InterPro" id="IPR003646">
    <property type="entry name" value="SH3-like_bac-type"/>
</dbReference>